<feature type="compositionally biased region" description="Basic and acidic residues" evidence="1">
    <location>
        <begin position="814"/>
        <end position="824"/>
    </location>
</feature>
<reference evidence="2 3" key="1">
    <citation type="submission" date="2020-06" db="EMBL/GenBank/DDBJ databases">
        <title>The yeast mating-type switching endonuclease HO is a domesticated member of an unorthodox homing genetic element family.</title>
        <authorList>
            <person name="Coughlan A.Y."/>
            <person name="Lombardi L."/>
            <person name="Braun-Galleani S."/>
            <person name="Martos A.R."/>
            <person name="Galeote V."/>
            <person name="Bigey F."/>
            <person name="Dequin S."/>
            <person name="Byrne K.P."/>
            <person name="Wolfe K.H."/>
        </authorList>
    </citation>
    <scope>NUCLEOTIDE SEQUENCE [LARGE SCALE GENOMIC DNA]</scope>
    <source>
        <strain evidence="2 3">CBS2947</strain>
    </source>
</reference>
<feature type="region of interest" description="Disordered" evidence="1">
    <location>
        <begin position="789"/>
        <end position="847"/>
    </location>
</feature>
<dbReference type="Proteomes" id="UP000510647">
    <property type="component" value="Chromosome 7"/>
</dbReference>
<feature type="region of interest" description="Disordered" evidence="1">
    <location>
        <begin position="1"/>
        <end position="23"/>
    </location>
</feature>
<sequence length="964" mass="107674">MVSKTARKNVVNHGGKYYGGQKLPANLSHLKRNKPGIVARPRRFSLLYSSDSSLSDVSDVGEKSPTKRKTGKVRSICNNAMGKRSKLIRDSTEESSDDQAVASESEEDDDSSDDDESDSDGSDSDTSSDDESIDFVKLTAQRKKRAMKALSALKKNKSPTKSPAKSPVKSVASGQRRRSSHLGVSKKAEVDSDSSSNEKALAFNFKKDDDGIRYTDAPQQSEEDIGEEVKDSDGPAPDLPFDDNLNQLHVPEFSVSEESEYDIDQDAYFNVIDDESVGDMDTGLDTGEDELPILHEEEKNLMAELQNADDLSLDGSIHEDGSDPAENLRSPFVEGKPEVVDDEDSDDDDEIMTVFDMPFYEDPKFASLYYCEDGDEPRLSLSTSLPLLVSGEKLKRMKKRKALKLERQERIQRRKLLKQKRKAKDIKTSQIDGDEYIFGVFFQSDNENGDEATKRHSTLRGNLDLESPLRRLGSAAVSDASSDDEYDNILLDVAHMPSDDETRGNGHDSPKLRETDQFSSSSMSDSSAIDLDDESDLIDCDRSDDDDDDYLSDTNVFIDIDDLDPDSFYFQDRDDEDMSSFSEIITDETDISHEENSKEEALETVKYVDDESTDEDDNLPPPNSRSKIIGSKAKEIVSANIVGLKPPKLGTWETDSKPFTIIDGLSTKSLYPLIQEHQQFIEQQQRALSQSPDLRSGHELSSTNGDELTLNELLNMSELEDEACTPSFMQAISNWYEKPKVPLSAFRNKGINEHEDDEYMLPVNSTRKVPIGYIGSERTRRKIDRMKELQRKKTEKRRRTKKKKKLLKLKRRQERLEKERHRQSDQTAQTADTNLTLGTPDLALPRSKKSSVKSVGLEEIHEILGKDNSDLLDGGDPNCALIDEDHDIDLADADILASLTAPIQLDNIGGAPSWRRRQSMAEAAAENLRFTKNGLFSESALADIEDIIGTGVSTGAFEFSASLQ</sequence>
<dbReference type="PANTHER" id="PTHR28057">
    <property type="entry name" value="PROTEIN IFH1-RELATED"/>
    <property type="match status" value="1"/>
</dbReference>
<dbReference type="InterPro" id="IPR018837">
    <property type="entry name" value="TF_CRF1/IFH1"/>
</dbReference>
<feature type="compositionally biased region" description="Acidic residues" evidence="1">
    <location>
        <begin position="104"/>
        <end position="133"/>
    </location>
</feature>
<feature type="region of interest" description="Disordered" evidence="1">
    <location>
        <begin position="312"/>
        <end position="348"/>
    </location>
</feature>
<feature type="compositionally biased region" description="Basic and acidic residues" evidence="1">
    <location>
        <begin position="590"/>
        <end position="609"/>
    </location>
</feature>
<feature type="compositionally biased region" description="Low complexity" evidence="1">
    <location>
        <begin position="517"/>
        <end position="529"/>
    </location>
</feature>
<evidence type="ECO:0000313" key="2">
    <source>
        <dbReference type="EMBL" id="QLQ81947.1"/>
    </source>
</evidence>
<feature type="region of interest" description="Disordered" evidence="1">
    <location>
        <begin position="50"/>
        <end position="245"/>
    </location>
</feature>
<dbReference type="PANTHER" id="PTHR28057:SF1">
    <property type="entry name" value="PROTEIN IFH1-RELATED"/>
    <property type="match status" value="1"/>
</dbReference>
<dbReference type="Pfam" id="PF10380">
    <property type="entry name" value="CRF1"/>
    <property type="match status" value="1"/>
</dbReference>
<proteinExistence type="predicted"/>
<dbReference type="EMBL" id="CP059273">
    <property type="protein sequence ID" value="QLQ81947.1"/>
    <property type="molecule type" value="Genomic_DNA"/>
</dbReference>
<feature type="compositionally biased region" description="Polar residues" evidence="1">
    <location>
        <begin position="825"/>
        <end position="837"/>
    </location>
</feature>
<evidence type="ECO:0008006" key="4">
    <source>
        <dbReference type="Google" id="ProtNLM"/>
    </source>
</evidence>
<dbReference type="GO" id="GO:0060962">
    <property type="term" value="P:regulation of ribosomal protein gene transcription by RNA polymerase II"/>
    <property type="evidence" value="ECO:0007669"/>
    <property type="project" value="InterPro"/>
</dbReference>
<feature type="region of interest" description="Disordered" evidence="1">
    <location>
        <begin position="488"/>
        <end position="556"/>
    </location>
</feature>
<feature type="region of interest" description="Disordered" evidence="1">
    <location>
        <begin position="586"/>
        <end position="629"/>
    </location>
</feature>
<organism evidence="2 3">
    <name type="scientific">Torulaspora globosa</name>
    <dbReference type="NCBI Taxonomy" id="48254"/>
    <lineage>
        <taxon>Eukaryota</taxon>
        <taxon>Fungi</taxon>
        <taxon>Dikarya</taxon>
        <taxon>Ascomycota</taxon>
        <taxon>Saccharomycotina</taxon>
        <taxon>Saccharomycetes</taxon>
        <taxon>Saccharomycetales</taxon>
        <taxon>Saccharomycetaceae</taxon>
        <taxon>Torulaspora</taxon>
    </lineage>
</organism>
<feature type="compositionally biased region" description="Acidic residues" evidence="1">
    <location>
        <begin position="530"/>
        <end position="551"/>
    </location>
</feature>
<dbReference type="AlphaFoldDB" id="A0A7H9HYL9"/>
<accession>A0A7H9HYL9</accession>
<gene>
    <name evidence="2" type="ORF">HG537_0G02010</name>
</gene>
<feature type="compositionally biased region" description="Basic residues" evidence="1">
    <location>
        <begin position="793"/>
        <end position="813"/>
    </location>
</feature>
<feature type="compositionally biased region" description="Basic and acidic residues" evidence="1">
    <location>
        <begin position="497"/>
        <end position="516"/>
    </location>
</feature>
<dbReference type="GO" id="GO:0003712">
    <property type="term" value="F:transcription coregulator activity"/>
    <property type="evidence" value="ECO:0007669"/>
    <property type="project" value="InterPro"/>
</dbReference>
<name>A0A7H9HYL9_9SACH</name>
<keyword evidence="3" id="KW-1185">Reference proteome</keyword>
<dbReference type="OrthoDB" id="4047468at2759"/>
<protein>
    <recommendedName>
        <fullName evidence="4">Protein IFH1</fullName>
    </recommendedName>
</protein>
<evidence type="ECO:0000256" key="1">
    <source>
        <dbReference type="SAM" id="MobiDB-lite"/>
    </source>
</evidence>
<evidence type="ECO:0000313" key="3">
    <source>
        <dbReference type="Proteomes" id="UP000510647"/>
    </source>
</evidence>